<dbReference type="Proteomes" id="UP000321513">
    <property type="component" value="Unassembled WGS sequence"/>
</dbReference>
<evidence type="ECO:0008006" key="4">
    <source>
        <dbReference type="Google" id="ProtNLM"/>
    </source>
</evidence>
<protein>
    <recommendedName>
        <fullName evidence="4">Lipocalin-like domain-containing protein</fullName>
    </recommendedName>
</protein>
<name>A0A512BE35_9BACT</name>
<dbReference type="OrthoDB" id="677189at2"/>
<accession>A0A512BE35</accession>
<evidence type="ECO:0000313" key="2">
    <source>
        <dbReference type="EMBL" id="GEO10222.1"/>
    </source>
</evidence>
<evidence type="ECO:0000313" key="3">
    <source>
        <dbReference type="Proteomes" id="UP000321513"/>
    </source>
</evidence>
<dbReference type="PROSITE" id="PS51257">
    <property type="entry name" value="PROKAR_LIPOPROTEIN"/>
    <property type="match status" value="1"/>
</dbReference>
<gene>
    <name evidence="2" type="ORF">SAE01_27180</name>
</gene>
<dbReference type="AlphaFoldDB" id="A0A512BE35"/>
<feature type="signal peptide" evidence="1">
    <location>
        <begin position="1"/>
        <end position="21"/>
    </location>
</feature>
<sequence length="144" mass="16010">MKSGVLIIAFALLTIFTTSCSKDNNESTTPIEGNWELVRVQGGRASVTNYPRGNGNRLRFTGANYQASKNGQIVKSGSFTILNDPSADKEICLVLQPNEYRQRILYDNDYTASKVFFQVKNDTLTFLSGCFAVDAGTSKEYMRQ</sequence>
<dbReference type="EMBL" id="BJYT01000009">
    <property type="protein sequence ID" value="GEO10222.1"/>
    <property type="molecule type" value="Genomic_DNA"/>
</dbReference>
<comment type="caution">
    <text evidence="2">The sequence shown here is derived from an EMBL/GenBank/DDBJ whole genome shotgun (WGS) entry which is preliminary data.</text>
</comment>
<organism evidence="2 3">
    <name type="scientific">Segetibacter aerophilus</name>
    <dbReference type="NCBI Taxonomy" id="670293"/>
    <lineage>
        <taxon>Bacteria</taxon>
        <taxon>Pseudomonadati</taxon>
        <taxon>Bacteroidota</taxon>
        <taxon>Chitinophagia</taxon>
        <taxon>Chitinophagales</taxon>
        <taxon>Chitinophagaceae</taxon>
        <taxon>Segetibacter</taxon>
    </lineage>
</organism>
<feature type="chain" id="PRO_5021997742" description="Lipocalin-like domain-containing protein" evidence="1">
    <location>
        <begin position="22"/>
        <end position="144"/>
    </location>
</feature>
<keyword evidence="3" id="KW-1185">Reference proteome</keyword>
<evidence type="ECO:0000256" key="1">
    <source>
        <dbReference type="SAM" id="SignalP"/>
    </source>
</evidence>
<dbReference type="RefSeq" id="WP_147204327.1">
    <property type="nucleotide sequence ID" value="NZ_BJYT01000009.1"/>
</dbReference>
<proteinExistence type="predicted"/>
<reference evidence="2 3" key="1">
    <citation type="submission" date="2019-07" db="EMBL/GenBank/DDBJ databases">
        <title>Whole genome shotgun sequence of Segetibacter aerophilus NBRC 106135.</title>
        <authorList>
            <person name="Hosoyama A."/>
            <person name="Uohara A."/>
            <person name="Ohji S."/>
            <person name="Ichikawa N."/>
        </authorList>
    </citation>
    <scope>NUCLEOTIDE SEQUENCE [LARGE SCALE GENOMIC DNA]</scope>
    <source>
        <strain evidence="2 3">NBRC 106135</strain>
    </source>
</reference>
<keyword evidence="1" id="KW-0732">Signal</keyword>